<protein>
    <submittedName>
        <fullName evidence="2">Uncharacterized protein</fullName>
    </submittedName>
</protein>
<dbReference type="AlphaFoldDB" id="A0AAD1Y9G1"/>
<gene>
    <name evidence="2" type="ORF">ECRASSUSDP1_LOCUS28787</name>
</gene>
<proteinExistence type="predicted"/>
<accession>A0AAD1Y9G1</accession>
<feature type="region of interest" description="Disordered" evidence="1">
    <location>
        <begin position="133"/>
        <end position="154"/>
    </location>
</feature>
<evidence type="ECO:0000313" key="2">
    <source>
        <dbReference type="EMBL" id="CAI2387159.1"/>
    </source>
</evidence>
<dbReference type="EMBL" id="CAMPGE010029677">
    <property type="protein sequence ID" value="CAI2387159.1"/>
    <property type="molecule type" value="Genomic_DNA"/>
</dbReference>
<dbReference type="Proteomes" id="UP001295684">
    <property type="component" value="Unassembled WGS sequence"/>
</dbReference>
<organism evidence="2 3">
    <name type="scientific">Euplotes crassus</name>
    <dbReference type="NCBI Taxonomy" id="5936"/>
    <lineage>
        <taxon>Eukaryota</taxon>
        <taxon>Sar</taxon>
        <taxon>Alveolata</taxon>
        <taxon>Ciliophora</taxon>
        <taxon>Intramacronucleata</taxon>
        <taxon>Spirotrichea</taxon>
        <taxon>Hypotrichia</taxon>
        <taxon>Euplotida</taxon>
        <taxon>Euplotidae</taxon>
        <taxon>Moneuplotes</taxon>
    </lineage>
</organism>
<sequence>MSLVCGKKENFCCGRRKLHLMMCFRNSRVGGNKEEKKAKEKPIEVKQLFNDQEKFNLRSKSVCALKKDFDPLNHRRSSQDMQEYHDCGSPSKRRRIQRKIINSIDAQSSNKKNFQNTFGLDFSLLENPLYNPFKSKNDTETEYKDKEDEQVPQQSYDTLPIINTSQKRESAAKIIKTKKLSIQMLNPPKPMQRSLPSSRKNSMEDLHQNEYRQQSRDPSLEKAKETGRSLQRSKFDQIACQLRKVYQKGSSSPKDVNKSHELPQNDQPLTFDISMRDVKPFDANLDLIEEDQYGIAKTFSKETQAKKLVKRFLAMNKIKDSKINNSIELISKNKDAKNFKIYTDYCNKLLIPFGDSFIKEKYYAHQKKWGINSKRENFYKRMANDTEERVRRKQVLRNILNKPNPRGSSLGHQVALPKDLFRKRNKSHISMRSKDQKIKARIPPFIKLKDMKKMVKIPRKVYNNN</sequence>
<evidence type="ECO:0000256" key="1">
    <source>
        <dbReference type="SAM" id="MobiDB-lite"/>
    </source>
</evidence>
<feature type="region of interest" description="Disordered" evidence="1">
    <location>
        <begin position="246"/>
        <end position="267"/>
    </location>
</feature>
<name>A0AAD1Y9G1_EUPCR</name>
<feature type="compositionally biased region" description="Basic and acidic residues" evidence="1">
    <location>
        <begin position="201"/>
        <end position="227"/>
    </location>
</feature>
<feature type="region of interest" description="Disordered" evidence="1">
    <location>
        <begin position="179"/>
        <end position="232"/>
    </location>
</feature>
<evidence type="ECO:0000313" key="3">
    <source>
        <dbReference type="Proteomes" id="UP001295684"/>
    </source>
</evidence>
<feature type="compositionally biased region" description="Basic and acidic residues" evidence="1">
    <location>
        <begin position="135"/>
        <end position="149"/>
    </location>
</feature>
<keyword evidence="3" id="KW-1185">Reference proteome</keyword>
<comment type="caution">
    <text evidence="2">The sequence shown here is derived from an EMBL/GenBank/DDBJ whole genome shotgun (WGS) entry which is preliminary data.</text>
</comment>
<reference evidence="2" key="1">
    <citation type="submission" date="2023-07" db="EMBL/GenBank/DDBJ databases">
        <authorList>
            <consortium name="AG Swart"/>
            <person name="Singh M."/>
            <person name="Singh A."/>
            <person name="Seah K."/>
            <person name="Emmerich C."/>
        </authorList>
    </citation>
    <scope>NUCLEOTIDE SEQUENCE</scope>
    <source>
        <strain evidence="2">DP1</strain>
    </source>
</reference>